<dbReference type="EnsemblMetazoa" id="CLYHEMT022650.1">
    <property type="protein sequence ID" value="CLYHEMP022650.1"/>
    <property type="gene ID" value="CLYHEMG022650"/>
</dbReference>
<sequence>IICDIFKSVPYRTPKRLEIIKGLVAELIEEFNGDCQYSTVSIIVDIYQDEKQLNNSFHINDIGSMAEHMHRFTNIDSCKHNSLHRVLLPTSLFCCDKLIKIEGRKFAHKRSEKI</sequence>
<protein>
    <submittedName>
        <fullName evidence="1">Uncharacterized protein</fullName>
    </submittedName>
</protein>
<keyword evidence="2" id="KW-1185">Reference proteome</keyword>
<organism evidence="1 2">
    <name type="scientific">Clytia hemisphaerica</name>
    <dbReference type="NCBI Taxonomy" id="252671"/>
    <lineage>
        <taxon>Eukaryota</taxon>
        <taxon>Metazoa</taxon>
        <taxon>Cnidaria</taxon>
        <taxon>Hydrozoa</taxon>
        <taxon>Hydroidolina</taxon>
        <taxon>Leptothecata</taxon>
        <taxon>Obeliida</taxon>
        <taxon>Clytiidae</taxon>
        <taxon>Clytia</taxon>
    </lineage>
</organism>
<dbReference type="Proteomes" id="UP000594262">
    <property type="component" value="Unplaced"/>
</dbReference>
<dbReference type="AlphaFoldDB" id="A0A7M5XGK1"/>
<accession>A0A7M5XGK1</accession>
<reference evidence="1" key="1">
    <citation type="submission" date="2021-01" db="UniProtKB">
        <authorList>
            <consortium name="EnsemblMetazoa"/>
        </authorList>
    </citation>
    <scope>IDENTIFICATION</scope>
</reference>
<proteinExistence type="predicted"/>
<name>A0A7M5XGK1_9CNID</name>
<evidence type="ECO:0000313" key="2">
    <source>
        <dbReference type="Proteomes" id="UP000594262"/>
    </source>
</evidence>
<evidence type="ECO:0000313" key="1">
    <source>
        <dbReference type="EnsemblMetazoa" id="CLYHEMP022650.1"/>
    </source>
</evidence>